<sequence>MTLLKIDHVQLAMPKGEEDTARKFYIDILGLTEIQKPANLAKRGGCWFISGEVQVHLGVQEDFYPGAKAHPAFLVDNLNQLRKLCTDAGYTCQDDVPIEGFNRFHVYDPFGNRIELISHL</sequence>
<dbReference type="InterPro" id="IPR037523">
    <property type="entry name" value="VOC_core"/>
</dbReference>
<dbReference type="PANTHER" id="PTHR39175">
    <property type="entry name" value="FAMILY PROTEIN, PUTATIVE (AFU_ORTHOLOGUE AFUA_3G15060)-RELATED"/>
    <property type="match status" value="1"/>
</dbReference>
<evidence type="ECO:0000313" key="2">
    <source>
        <dbReference type="EMBL" id="PHM65632.1"/>
    </source>
</evidence>
<dbReference type="EMBL" id="NJAJ01000014">
    <property type="protein sequence ID" value="PHM65632.1"/>
    <property type="molecule type" value="Genomic_DNA"/>
</dbReference>
<dbReference type="SUPFAM" id="SSF54593">
    <property type="entry name" value="Glyoxalase/Bleomycin resistance protein/Dihydroxybiphenyl dioxygenase"/>
    <property type="match status" value="1"/>
</dbReference>
<feature type="domain" description="VOC" evidence="1">
    <location>
        <begin position="5"/>
        <end position="119"/>
    </location>
</feature>
<accession>A0A2D0KQC8</accession>
<organism evidence="2 3">
    <name type="scientific">Xenorhabdus stockiae</name>
    <dbReference type="NCBI Taxonomy" id="351614"/>
    <lineage>
        <taxon>Bacteria</taxon>
        <taxon>Pseudomonadati</taxon>
        <taxon>Pseudomonadota</taxon>
        <taxon>Gammaproteobacteria</taxon>
        <taxon>Enterobacterales</taxon>
        <taxon>Morganellaceae</taxon>
        <taxon>Xenorhabdus</taxon>
    </lineage>
</organism>
<evidence type="ECO:0000259" key="1">
    <source>
        <dbReference type="PROSITE" id="PS51819"/>
    </source>
</evidence>
<dbReference type="Pfam" id="PF00903">
    <property type="entry name" value="Glyoxalase"/>
    <property type="match status" value="1"/>
</dbReference>
<name>A0A2D0KQC8_9GAMM</name>
<reference evidence="2 3" key="1">
    <citation type="journal article" date="2017" name="Nat. Microbiol.">
        <title>Natural product diversity associated with the nematode symbionts Photorhabdus and Xenorhabdus.</title>
        <authorList>
            <person name="Tobias N.J."/>
            <person name="Wolff H."/>
            <person name="Djahanschiri B."/>
            <person name="Grundmann F."/>
            <person name="Kronenwerth M."/>
            <person name="Shi Y.M."/>
            <person name="Simonyi S."/>
            <person name="Grun P."/>
            <person name="Shapiro-Ilan D."/>
            <person name="Pidot S.J."/>
            <person name="Stinear T.P."/>
            <person name="Ebersberger I."/>
            <person name="Bode H.B."/>
        </authorList>
    </citation>
    <scope>NUCLEOTIDE SEQUENCE [LARGE SCALE GENOMIC DNA]</scope>
    <source>
        <strain evidence="2 3">DSM 17904</strain>
    </source>
</reference>
<dbReference type="PANTHER" id="PTHR39175:SF1">
    <property type="entry name" value="FAMILY PROTEIN, PUTATIVE (AFU_ORTHOLOGUE AFUA_3G15060)-RELATED"/>
    <property type="match status" value="1"/>
</dbReference>
<proteinExistence type="predicted"/>
<dbReference type="Proteomes" id="UP000222366">
    <property type="component" value="Unassembled WGS sequence"/>
</dbReference>
<protein>
    <recommendedName>
        <fullName evidence="1">VOC domain-containing protein</fullName>
    </recommendedName>
</protein>
<dbReference type="PROSITE" id="PS51819">
    <property type="entry name" value="VOC"/>
    <property type="match status" value="1"/>
</dbReference>
<dbReference type="RefSeq" id="WP_099124797.1">
    <property type="nucleotide sequence ID" value="NZ_CAWNRH010000046.1"/>
</dbReference>
<dbReference type="AlphaFoldDB" id="A0A2D0KQC8"/>
<dbReference type="InterPro" id="IPR004360">
    <property type="entry name" value="Glyas_Fos-R_dOase_dom"/>
</dbReference>
<dbReference type="Gene3D" id="3.10.180.10">
    <property type="entry name" value="2,3-Dihydroxybiphenyl 1,2-Dioxygenase, domain 1"/>
    <property type="match status" value="1"/>
</dbReference>
<keyword evidence="3" id="KW-1185">Reference proteome</keyword>
<comment type="caution">
    <text evidence="2">The sequence shown here is derived from an EMBL/GenBank/DDBJ whole genome shotgun (WGS) entry which is preliminary data.</text>
</comment>
<evidence type="ECO:0000313" key="3">
    <source>
        <dbReference type="Proteomes" id="UP000222366"/>
    </source>
</evidence>
<gene>
    <name evidence="2" type="ORF">Xsto_01781</name>
</gene>
<dbReference type="InterPro" id="IPR029068">
    <property type="entry name" value="Glyas_Bleomycin-R_OHBP_Dase"/>
</dbReference>